<name>A0A314UDQ0_PRUYE</name>
<keyword evidence="1" id="KW-1133">Transmembrane helix</keyword>
<gene>
    <name evidence="2" type="ORF">Pyn_30397</name>
</gene>
<keyword evidence="3" id="KW-1185">Reference proteome</keyword>
<dbReference type="AlphaFoldDB" id="A0A314UDQ0"/>
<organism evidence="2 3">
    <name type="scientific">Prunus yedoensis var. nudiflora</name>
    <dbReference type="NCBI Taxonomy" id="2094558"/>
    <lineage>
        <taxon>Eukaryota</taxon>
        <taxon>Viridiplantae</taxon>
        <taxon>Streptophyta</taxon>
        <taxon>Embryophyta</taxon>
        <taxon>Tracheophyta</taxon>
        <taxon>Spermatophyta</taxon>
        <taxon>Magnoliopsida</taxon>
        <taxon>eudicotyledons</taxon>
        <taxon>Gunneridae</taxon>
        <taxon>Pentapetalae</taxon>
        <taxon>rosids</taxon>
        <taxon>fabids</taxon>
        <taxon>Rosales</taxon>
        <taxon>Rosaceae</taxon>
        <taxon>Amygdaloideae</taxon>
        <taxon>Amygdaleae</taxon>
        <taxon>Prunus</taxon>
    </lineage>
</organism>
<accession>A0A314UDQ0</accession>
<evidence type="ECO:0000313" key="3">
    <source>
        <dbReference type="Proteomes" id="UP000250321"/>
    </source>
</evidence>
<comment type="caution">
    <text evidence="2">The sequence shown here is derived from an EMBL/GenBank/DDBJ whole genome shotgun (WGS) entry which is preliminary data.</text>
</comment>
<sequence>MAYWDNDAVAESGLWLGEREKQWWWVGLLALGCCWLWPGLQATLLVEGEGNCDVTSEGLGQFVPSFPRLP</sequence>
<proteinExistence type="predicted"/>
<evidence type="ECO:0000256" key="1">
    <source>
        <dbReference type="SAM" id="Phobius"/>
    </source>
</evidence>
<evidence type="ECO:0000313" key="2">
    <source>
        <dbReference type="EMBL" id="PQM35607.1"/>
    </source>
</evidence>
<protein>
    <submittedName>
        <fullName evidence="2">Uncharacterized protein</fullName>
    </submittedName>
</protein>
<feature type="transmembrane region" description="Helical" evidence="1">
    <location>
        <begin position="22"/>
        <end position="40"/>
    </location>
</feature>
<reference evidence="2 3" key="1">
    <citation type="submission" date="2018-02" db="EMBL/GenBank/DDBJ databases">
        <title>Draft genome of wild Prunus yedoensis var. nudiflora.</title>
        <authorList>
            <person name="Baek S."/>
            <person name="Kim J.-H."/>
            <person name="Choi K."/>
            <person name="Kim G.-B."/>
            <person name="Cho A."/>
            <person name="Jang H."/>
            <person name="Shin C.-H."/>
            <person name="Yu H.-J."/>
            <person name="Mun J.-H."/>
        </authorList>
    </citation>
    <scope>NUCLEOTIDE SEQUENCE [LARGE SCALE GENOMIC DNA]</scope>
    <source>
        <strain evidence="3">cv. Jeju island</strain>
        <tissue evidence="2">Leaf</tissue>
    </source>
</reference>
<keyword evidence="1" id="KW-0472">Membrane</keyword>
<dbReference type="Proteomes" id="UP000250321">
    <property type="component" value="Unassembled WGS sequence"/>
</dbReference>
<dbReference type="EMBL" id="PJQY01003656">
    <property type="protein sequence ID" value="PQM35607.1"/>
    <property type="molecule type" value="Genomic_DNA"/>
</dbReference>
<keyword evidence="1" id="KW-0812">Transmembrane</keyword>